<evidence type="ECO:0000256" key="4">
    <source>
        <dbReference type="ARBA" id="ARBA00022884"/>
    </source>
</evidence>
<keyword evidence="8" id="KW-1185">Reference proteome</keyword>
<dbReference type="GO" id="GO:0005634">
    <property type="term" value="C:nucleus"/>
    <property type="evidence" value="ECO:0007669"/>
    <property type="project" value="UniProtKB-ARBA"/>
</dbReference>
<feature type="compositionally biased region" description="Basic and acidic residues" evidence="5">
    <location>
        <begin position="481"/>
        <end position="496"/>
    </location>
</feature>
<dbReference type="STRING" id="76193.A0A194QSQ5"/>
<protein>
    <submittedName>
        <fullName evidence="7">Methyltransferase-like protein 16</fullName>
    </submittedName>
</protein>
<dbReference type="InterPro" id="IPR029344">
    <property type="entry name" value="SLBP_RNA_bind"/>
</dbReference>
<proteinExistence type="inferred from homology"/>
<feature type="region of interest" description="Disordered" evidence="5">
    <location>
        <begin position="453"/>
        <end position="504"/>
    </location>
</feature>
<dbReference type="InterPro" id="IPR010286">
    <property type="entry name" value="METTL16/RlmF"/>
</dbReference>
<dbReference type="Gene3D" id="1.10.8.1120">
    <property type="entry name" value="Histone RNA hairpin-binding protein RNA-binding domain"/>
    <property type="match status" value="1"/>
</dbReference>
<name>A0A194QSQ5_PAPMA</name>
<dbReference type="GO" id="GO:0007076">
    <property type="term" value="P:mitotic chromosome condensation"/>
    <property type="evidence" value="ECO:0007669"/>
    <property type="project" value="UniProtKB-ARBA"/>
</dbReference>
<dbReference type="PANTHER" id="PTHR13393:SF0">
    <property type="entry name" value="RNA N6-ADENOSINE-METHYLTRANSFERASE METTL16"/>
    <property type="match status" value="1"/>
</dbReference>
<dbReference type="FunFam" id="1.10.8.1120:FF:000001">
    <property type="entry name" value="Histone RNA hairpin-binding protein-like"/>
    <property type="match status" value="1"/>
</dbReference>
<evidence type="ECO:0000256" key="1">
    <source>
        <dbReference type="ARBA" id="ARBA00006151"/>
    </source>
</evidence>
<dbReference type="EMBL" id="KQ461154">
    <property type="protein sequence ID" value="KPJ08512.1"/>
    <property type="molecule type" value="Genomic_DNA"/>
</dbReference>
<dbReference type="Proteomes" id="UP000053240">
    <property type="component" value="Unassembled WGS sequence"/>
</dbReference>
<keyword evidence="3 7" id="KW-0808">Transferase</keyword>
<dbReference type="GO" id="GO:0008168">
    <property type="term" value="F:methyltransferase activity"/>
    <property type="evidence" value="ECO:0007669"/>
    <property type="project" value="UniProtKB-KW"/>
</dbReference>
<dbReference type="PANTHER" id="PTHR13393">
    <property type="entry name" value="SAM-DEPENDENT METHYLTRANSFERASE"/>
    <property type="match status" value="1"/>
</dbReference>
<dbReference type="InterPro" id="IPR029063">
    <property type="entry name" value="SAM-dependent_MTases_sf"/>
</dbReference>
<dbReference type="AlphaFoldDB" id="A0A194QSQ5"/>
<evidence type="ECO:0000313" key="7">
    <source>
        <dbReference type="EMBL" id="KPJ08512.1"/>
    </source>
</evidence>
<sequence>MALNQFMHPRNIYRTPPDFVKLFKEFEDFSTIAKMDVTGKVSIDFKDTRALRVLTKCLLKSDFDLDVVIPEDRLVPTLPLRLNYILWIEDLMISINKEYITGLDIGTGACAIYPLLAAKKNNWHMVGTEKDEDSLKMASDNVERNNLQHLIKLKKNTTASLVEHLFMEDNGMRFEFCMCNPPFYSNIQEVLDSRSPARKICLPKNAFTGSPQELITEGGELEFCRNLIKESAKFKDHILIFTTMIGHKYNMKELLLDLRAEGIKHTTTEFCQGRVTRWGIAWTYQNYDLYNLVPPRDKPRKKSIPITFVVPEISNLPYDVKHMVEKVQQLFDSLNIQYKIITKRRNETVLNFYAITNTWTNQRRKRRLLKKLEETMSKKQKCENHHECETSTSDLSIDEKSNIDTACNTVLTDKTDTETKDIGKPIVQGILKVSNKEKTVVFEMEYLEGSAGKEVRKATKGKMSEDSAENLTVKKRPKPNSKSEDSKPSKTGKTTEVETDPAVLQRRQKQIDYGKNTVGYHNYIKEVPIETRGKEDPKTPDKYTKYSRRSWDAQIKLWRIKLHKYDPNATSKTEDVESIKCEYDYESD</sequence>
<evidence type="ECO:0000313" key="8">
    <source>
        <dbReference type="Proteomes" id="UP000053240"/>
    </source>
</evidence>
<evidence type="ECO:0000256" key="2">
    <source>
        <dbReference type="ARBA" id="ARBA00022603"/>
    </source>
</evidence>
<evidence type="ECO:0000256" key="5">
    <source>
        <dbReference type="SAM" id="MobiDB-lite"/>
    </source>
</evidence>
<dbReference type="Pfam" id="PF05971">
    <property type="entry name" value="Methyltransf_10"/>
    <property type="match status" value="1"/>
</dbReference>
<evidence type="ECO:0000256" key="3">
    <source>
        <dbReference type="ARBA" id="ARBA00022679"/>
    </source>
</evidence>
<dbReference type="InParanoid" id="A0A194QSQ5"/>
<dbReference type="Pfam" id="PF15247">
    <property type="entry name" value="SLBP_RNA_bind"/>
    <property type="match status" value="1"/>
</dbReference>
<accession>A0A194QSQ5</accession>
<dbReference type="SUPFAM" id="SSF53335">
    <property type="entry name" value="S-adenosyl-L-methionine-dependent methyltransferases"/>
    <property type="match status" value="1"/>
</dbReference>
<evidence type="ECO:0000259" key="6">
    <source>
        <dbReference type="Pfam" id="PF15247"/>
    </source>
</evidence>
<keyword evidence="4" id="KW-0694">RNA-binding</keyword>
<feature type="domain" description="Histone RNA hairpin-binding protein RNA-binding" evidence="6">
    <location>
        <begin position="499"/>
        <end position="567"/>
    </location>
</feature>
<reference evidence="7 8" key="1">
    <citation type="journal article" date="2015" name="Nat. Commun.">
        <title>Outbred genome sequencing and CRISPR/Cas9 gene editing in butterflies.</title>
        <authorList>
            <person name="Li X."/>
            <person name="Fan D."/>
            <person name="Zhang W."/>
            <person name="Liu G."/>
            <person name="Zhang L."/>
            <person name="Zhao L."/>
            <person name="Fang X."/>
            <person name="Chen L."/>
            <person name="Dong Y."/>
            <person name="Chen Y."/>
            <person name="Ding Y."/>
            <person name="Zhao R."/>
            <person name="Feng M."/>
            <person name="Zhu Y."/>
            <person name="Feng Y."/>
            <person name="Jiang X."/>
            <person name="Zhu D."/>
            <person name="Xiang H."/>
            <person name="Feng X."/>
            <person name="Li S."/>
            <person name="Wang J."/>
            <person name="Zhang G."/>
            <person name="Kronforst M.R."/>
            <person name="Wang W."/>
        </authorList>
    </citation>
    <scope>NUCLEOTIDE SEQUENCE [LARGE SCALE GENOMIC DNA]</scope>
    <source>
        <strain evidence="7">Ya'a_city_454_Pm</strain>
        <tissue evidence="7">Whole body</tissue>
    </source>
</reference>
<comment type="similarity">
    <text evidence="1">Belongs to the SLBP family.</text>
</comment>
<dbReference type="GO" id="GO:0003729">
    <property type="term" value="F:mRNA binding"/>
    <property type="evidence" value="ECO:0007669"/>
    <property type="project" value="UniProtKB-ARBA"/>
</dbReference>
<organism evidence="7 8">
    <name type="scientific">Papilio machaon</name>
    <name type="common">Old World swallowtail butterfly</name>
    <dbReference type="NCBI Taxonomy" id="76193"/>
    <lineage>
        <taxon>Eukaryota</taxon>
        <taxon>Metazoa</taxon>
        <taxon>Ecdysozoa</taxon>
        <taxon>Arthropoda</taxon>
        <taxon>Hexapoda</taxon>
        <taxon>Insecta</taxon>
        <taxon>Pterygota</taxon>
        <taxon>Neoptera</taxon>
        <taxon>Endopterygota</taxon>
        <taxon>Lepidoptera</taxon>
        <taxon>Glossata</taxon>
        <taxon>Ditrysia</taxon>
        <taxon>Papilionoidea</taxon>
        <taxon>Papilionidae</taxon>
        <taxon>Papilioninae</taxon>
        <taxon>Papilio</taxon>
    </lineage>
</organism>
<dbReference type="GO" id="GO:0070475">
    <property type="term" value="P:rRNA base methylation"/>
    <property type="evidence" value="ECO:0007669"/>
    <property type="project" value="TreeGrafter"/>
</dbReference>
<dbReference type="Gene3D" id="3.40.50.150">
    <property type="entry name" value="Vaccinia Virus protein VP39"/>
    <property type="match status" value="1"/>
</dbReference>
<keyword evidence="2 7" id="KW-0489">Methyltransferase</keyword>
<feature type="compositionally biased region" description="Basic and acidic residues" evidence="5">
    <location>
        <begin position="453"/>
        <end position="465"/>
    </location>
</feature>
<dbReference type="InterPro" id="IPR038294">
    <property type="entry name" value="SLBP_RNA_bind_sf"/>
</dbReference>
<gene>
    <name evidence="7" type="ORF">RR48_12265</name>
</gene>